<gene>
    <name evidence="10" type="ORF">TEOVI_000775800</name>
</gene>
<dbReference type="SUPFAM" id="SSF58087">
    <property type="entry name" value="Variant surface glycoprotein (N-terminal domain)"/>
    <property type="match status" value="1"/>
</dbReference>
<dbReference type="GO" id="GO:0098552">
    <property type="term" value="C:side of membrane"/>
    <property type="evidence" value="ECO:0007669"/>
    <property type="project" value="UniProtKB-KW"/>
</dbReference>
<feature type="coiled-coil region" evidence="7">
    <location>
        <begin position="312"/>
        <end position="339"/>
    </location>
</feature>
<reference evidence="10" key="1">
    <citation type="submission" date="2016-09" db="EMBL/GenBank/DDBJ databases">
        <authorList>
            <person name="Hebert L."/>
            <person name="Moumen B."/>
        </authorList>
    </citation>
    <scope>NUCLEOTIDE SEQUENCE [LARGE SCALE GENOMIC DNA]</scope>
    <source>
        <strain evidence="10">OVI</strain>
    </source>
</reference>
<name>A0A1G4I7C6_TRYEQ</name>
<keyword evidence="6" id="KW-0449">Lipoprotein</keyword>
<keyword evidence="4" id="KW-0472">Membrane</keyword>
<evidence type="ECO:0000256" key="2">
    <source>
        <dbReference type="ARBA" id="ARBA00022475"/>
    </source>
</evidence>
<feature type="domain" description="Trypanosome variant surface glycoprotein A-type N-terminal" evidence="9">
    <location>
        <begin position="8"/>
        <end position="304"/>
    </location>
</feature>
<evidence type="ECO:0000256" key="4">
    <source>
        <dbReference type="ARBA" id="ARBA00023136"/>
    </source>
</evidence>
<dbReference type="EMBL" id="CZPT02000816">
    <property type="protein sequence ID" value="SCU67852.1"/>
    <property type="molecule type" value="Genomic_DNA"/>
</dbReference>
<evidence type="ECO:0000256" key="3">
    <source>
        <dbReference type="ARBA" id="ARBA00022622"/>
    </source>
</evidence>
<dbReference type="Pfam" id="PF00913">
    <property type="entry name" value="Trypan_glycop"/>
    <property type="match status" value="1"/>
</dbReference>
<evidence type="ECO:0000313" key="11">
    <source>
        <dbReference type="Proteomes" id="UP000195570"/>
    </source>
</evidence>
<dbReference type="GeneID" id="92381692"/>
<keyword evidence="7" id="KW-0175">Coiled coil</keyword>
<keyword evidence="8" id="KW-0732">Signal</keyword>
<evidence type="ECO:0000256" key="8">
    <source>
        <dbReference type="SAM" id="SignalP"/>
    </source>
</evidence>
<dbReference type="RefSeq" id="XP_067079121.1">
    <property type="nucleotide sequence ID" value="XM_067223020.1"/>
</dbReference>
<keyword evidence="3" id="KW-0336">GPI-anchor</keyword>
<dbReference type="GO" id="GO:0042783">
    <property type="term" value="P:symbiont-mediated evasion of host immune response"/>
    <property type="evidence" value="ECO:0007669"/>
    <property type="project" value="InterPro"/>
</dbReference>
<keyword evidence="5" id="KW-0325">Glycoprotein</keyword>
<dbReference type="GO" id="GO:0005886">
    <property type="term" value="C:plasma membrane"/>
    <property type="evidence" value="ECO:0007669"/>
    <property type="project" value="UniProtKB-SubCell"/>
</dbReference>
<accession>A0A1G4I7C6</accession>
<feature type="chain" id="PRO_5009235248" evidence="8">
    <location>
        <begin position="22"/>
        <end position="401"/>
    </location>
</feature>
<evidence type="ECO:0000256" key="5">
    <source>
        <dbReference type="ARBA" id="ARBA00023180"/>
    </source>
</evidence>
<organism evidence="10 11">
    <name type="scientific">Trypanosoma equiperdum</name>
    <dbReference type="NCBI Taxonomy" id="5694"/>
    <lineage>
        <taxon>Eukaryota</taxon>
        <taxon>Discoba</taxon>
        <taxon>Euglenozoa</taxon>
        <taxon>Kinetoplastea</taxon>
        <taxon>Metakinetoplastina</taxon>
        <taxon>Trypanosomatida</taxon>
        <taxon>Trypanosomatidae</taxon>
        <taxon>Trypanosoma</taxon>
    </lineage>
</organism>
<dbReference type="Proteomes" id="UP000195570">
    <property type="component" value="Unassembled WGS sequence"/>
</dbReference>
<comment type="caution">
    <text evidence="10">The sequence shown here is derived from an EMBL/GenBank/DDBJ whole genome shotgun (WGS) entry which is preliminary data.</text>
</comment>
<evidence type="ECO:0000313" key="10">
    <source>
        <dbReference type="EMBL" id="SCU67852.1"/>
    </source>
</evidence>
<protein>
    <submittedName>
        <fullName evidence="10">Trypanosome variant surface glycoprotein (A-type), putative</fullName>
    </submittedName>
</protein>
<evidence type="ECO:0000259" key="9">
    <source>
        <dbReference type="Pfam" id="PF00913"/>
    </source>
</evidence>
<evidence type="ECO:0000256" key="7">
    <source>
        <dbReference type="SAM" id="Coils"/>
    </source>
</evidence>
<keyword evidence="2" id="KW-1003">Cell membrane</keyword>
<feature type="signal peptide" evidence="8">
    <location>
        <begin position="1"/>
        <end position="21"/>
    </location>
</feature>
<sequence>MTTLFRVLLLAGVYPITNVDAANEHKGLTVETAVKVCLFSNRMKETAGYVADKTREFVSNTDRLRQLASDITAANGHQERSSGALLAAKTATDRQTVTEQLTTEATKAAATYGMLAGRIEEFVHVFYQAHRQQGTSFWYKTGSDRTAADVPCLDANGKLKKAVSLENKARPDLNTPYKALGNLQSGGAHTSETNCKLQNGAADKNVYLTSQTNNPQIKWGGGLFTTTNSDRVIESTDWEPNGKAGVTAGIYKECENSIAAFDRILATAAAETDLLVKLEGETPPTLGPKEIAKDEFHKDIPKNKLTITAADLKTVHEKLQRFRKSHNKEEENLRGARLQFLQQQLQLNKTTCELGAKHTPKDYCEVTDTEPPKCNDKEQEECSTTKGFEWKNNTCEITEKR</sequence>
<dbReference type="Gene3D" id="3.90.150.10">
    <property type="entry name" value="Variant Surface Glycoprotein, subunit A domain 1"/>
    <property type="match status" value="1"/>
</dbReference>
<keyword evidence="11" id="KW-1185">Reference proteome</keyword>
<comment type="subcellular location">
    <subcellularLocation>
        <location evidence="1">Cell membrane</location>
        <topology evidence="1">Lipid-anchor</topology>
        <topology evidence="1">GPI-anchor</topology>
    </subcellularLocation>
</comment>
<dbReference type="VEuPathDB" id="TriTrypDB:TEOVI_000775800"/>
<proteinExistence type="predicted"/>
<dbReference type="InterPro" id="IPR001812">
    <property type="entry name" value="Trypano_VSG_A_N_dom"/>
</dbReference>
<evidence type="ECO:0000256" key="6">
    <source>
        <dbReference type="ARBA" id="ARBA00023288"/>
    </source>
</evidence>
<dbReference type="AlphaFoldDB" id="A0A1G4I7C6"/>
<evidence type="ECO:0000256" key="1">
    <source>
        <dbReference type="ARBA" id="ARBA00004609"/>
    </source>
</evidence>